<accession>A0A9D9N9T9</accession>
<feature type="domain" description="BIG2" evidence="1">
    <location>
        <begin position="31"/>
        <end position="108"/>
    </location>
</feature>
<reference evidence="2" key="1">
    <citation type="submission" date="2020-10" db="EMBL/GenBank/DDBJ databases">
        <authorList>
            <person name="Gilroy R."/>
        </authorList>
    </citation>
    <scope>NUCLEOTIDE SEQUENCE</scope>
    <source>
        <strain evidence="2">10037</strain>
    </source>
</reference>
<dbReference type="EMBL" id="JADIME010000077">
    <property type="protein sequence ID" value="MBO8465798.1"/>
    <property type="molecule type" value="Genomic_DNA"/>
</dbReference>
<dbReference type="Proteomes" id="UP000823597">
    <property type="component" value="Unassembled WGS sequence"/>
</dbReference>
<dbReference type="PROSITE" id="PS51257">
    <property type="entry name" value="PROKAR_LIPOPROTEIN"/>
    <property type="match status" value="1"/>
</dbReference>
<dbReference type="AlphaFoldDB" id="A0A9D9N9T9"/>
<comment type="caution">
    <text evidence="2">The sequence shown here is derived from an EMBL/GenBank/DDBJ whole genome shotgun (WGS) entry which is preliminary data.</text>
</comment>
<dbReference type="Gene3D" id="2.60.40.1080">
    <property type="match status" value="1"/>
</dbReference>
<gene>
    <name evidence="2" type="ORF">IAB93_07375</name>
</gene>
<dbReference type="SUPFAM" id="SSF49373">
    <property type="entry name" value="Invasin/intimin cell-adhesion fragments"/>
    <property type="match status" value="1"/>
</dbReference>
<dbReference type="InterPro" id="IPR008964">
    <property type="entry name" value="Invasin/intimin_cell_adhesion"/>
</dbReference>
<organism evidence="2 3">
    <name type="scientific">Candidatus Merdivivens pullistercoris</name>
    <dbReference type="NCBI Taxonomy" id="2840873"/>
    <lineage>
        <taxon>Bacteria</taxon>
        <taxon>Pseudomonadati</taxon>
        <taxon>Bacteroidota</taxon>
        <taxon>Bacteroidia</taxon>
        <taxon>Bacteroidales</taxon>
        <taxon>Muribaculaceae</taxon>
        <taxon>Muribaculaceae incertae sedis</taxon>
        <taxon>Candidatus Merdivivens</taxon>
    </lineage>
</organism>
<name>A0A9D9N9T9_9BACT</name>
<protein>
    <submittedName>
        <fullName evidence="2">Ig-like domain-containing protein</fullName>
    </submittedName>
</protein>
<dbReference type="SMART" id="SM00635">
    <property type="entry name" value="BID_2"/>
    <property type="match status" value="1"/>
</dbReference>
<dbReference type="InterPro" id="IPR003343">
    <property type="entry name" value="Big_2"/>
</dbReference>
<evidence type="ECO:0000313" key="2">
    <source>
        <dbReference type="EMBL" id="MBO8465798.1"/>
    </source>
</evidence>
<evidence type="ECO:0000313" key="3">
    <source>
        <dbReference type="Proteomes" id="UP000823597"/>
    </source>
</evidence>
<dbReference type="Pfam" id="PF02368">
    <property type="entry name" value="Big_2"/>
    <property type="match status" value="1"/>
</dbReference>
<proteinExistence type="predicted"/>
<evidence type="ECO:0000259" key="1">
    <source>
        <dbReference type="SMART" id="SM00635"/>
    </source>
</evidence>
<reference evidence="2" key="2">
    <citation type="journal article" date="2021" name="PeerJ">
        <title>Extensive microbial diversity within the chicken gut microbiome revealed by metagenomics and culture.</title>
        <authorList>
            <person name="Gilroy R."/>
            <person name="Ravi A."/>
            <person name="Getino M."/>
            <person name="Pursley I."/>
            <person name="Horton D.L."/>
            <person name="Alikhan N.F."/>
            <person name="Baker D."/>
            <person name="Gharbi K."/>
            <person name="Hall N."/>
            <person name="Watson M."/>
            <person name="Adriaenssens E.M."/>
            <person name="Foster-Nyarko E."/>
            <person name="Jarju S."/>
            <person name="Secka A."/>
            <person name="Antonio M."/>
            <person name="Oren A."/>
            <person name="Chaudhuri R.R."/>
            <person name="La Ragione R."/>
            <person name="Hildebrand F."/>
            <person name="Pallen M.J."/>
        </authorList>
    </citation>
    <scope>NUCLEOTIDE SEQUENCE</scope>
    <source>
        <strain evidence="2">10037</strain>
    </source>
</reference>
<sequence length="358" mass="39928">MFKIKIPLLAISASIIGMMTGCQNGNGGRIPAEQIITDEQSLTLKVGETKKIHAAVIPENTTDTAVLYESLSPEIASVTDKGEVTGLSEGETAIRISAGKAYSDCSVTVYSPEPPEIGDFYYSDGSWSTELDTEKKVIGIVFWCGDPGKDDPTLRQEHPDCTNGLAIAINGEQESGWQPYYLLYDNSISSWLDIYAPEYQTIITETGTQEEARGNLNKMIGYNNTKAIEIFNAAPENAQWKMDAVEKAVQYRETVPAPETSSDWYLPSAKELTLLAYGETDKNIYYYDHYAEITEIVNQRLSLLENSQLLCTHDFIWTYWAANESNEQEAFNVSLMSGGVFYSRKGIINYYARFILAF</sequence>